<evidence type="ECO:0000256" key="6">
    <source>
        <dbReference type="ARBA" id="ARBA00023136"/>
    </source>
</evidence>
<feature type="transmembrane region" description="Helical" evidence="7">
    <location>
        <begin position="221"/>
        <end position="243"/>
    </location>
</feature>
<feature type="transmembrane region" description="Helical" evidence="7">
    <location>
        <begin position="50"/>
        <end position="68"/>
    </location>
</feature>
<feature type="transmembrane region" description="Helical" evidence="7">
    <location>
        <begin position="311"/>
        <end position="332"/>
    </location>
</feature>
<keyword evidence="6 7" id="KW-0472">Membrane</keyword>
<keyword evidence="9" id="KW-0808">Transferase</keyword>
<reference evidence="9 10" key="1">
    <citation type="submission" date="2020-07" db="EMBL/GenBank/DDBJ databases">
        <authorList>
            <person name="Feng H."/>
        </authorList>
    </citation>
    <scope>NUCLEOTIDE SEQUENCE [LARGE SCALE GENOMIC DNA]</scope>
    <source>
        <strain evidence="10">s-10</strain>
    </source>
</reference>
<sequence length="344" mass="40044">MQGRIREADFIKGVAIFGVILIHVTAFNMRYSESMTDGGLFFAINQMGRFSVPIFFMLSGLFLFYRYYDNQTFPILAFFKKRTLYILIPYLSWSVFYLVYSWFAHRETAPQTVTDTITAVLTGSSYYHLYYIVVMVQFYLLLPLLIWTFRKFGGLTVVSFALLINVLANSMTWWEMSSQFPWMAPFTENAIRFFPVWLFYFCLGGWVGQRAGQILEWFGKIPFAAAIILFSSTGIWMLFNGFFRKETGFFNFSVLVYSIASLVLWFQMGGKWKHSWVSTLGRYSFGLYLIHPVLLNLFSRITPFLFPQASWMEFGFMLFAVTSLSLGLSVVIQRLPYSYLLTGK</sequence>
<dbReference type="Pfam" id="PF01757">
    <property type="entry name" value="Acyl_transf_3"/>
    <property type="match status" value="1"/>
</dbReference>
<dbReference type="PANTHER" id="PTHR40074">
    <property type="entry name" value="O-ACETYLTRANSFERASE WECH"/>
    <property type="match status" value="1"/>
</dbReference>
<dbReference type="PANTHER" id="PTHR40074:SF2">
    <property type="entry name" value="O-ACETYLTRANSFERASE WECH"/>
    <property type="match status" value="1"/>
</dbReference>
<evidence type="ECO:0000256" key="2">
    <source>
        <dbReference type="ARBA" id="ARBA00007400"/>
    </source>
</evidence>
<dbReference type="GO" id="GO:0009246">
    <property type="term" value="P:enterobacterial common antigen biosynthetic process"/>
    <property type="evidence" value="ECO:0007669"/>
    <property type="project" value="TreeGrafter"/>
</dbReference>
<evidence type="ECO:0000259" key="8">
    <source>
        <dbReference type="Pfam" id="PF01757"/>
    </source>
</evidence>
<evidence type="ECO:0000256" key="4">
    <source>
        <dbReference type="ARBA" id="ARBA00022692"/>
    </source>
</evidence>
<dbReference type="EMBL" id="JACEIQ010000015">
    <property type="protein sequence ID" value="MBA4495423.1"/>
    <property type="molecule type" value="Genomic_DNA"/>
</dbReference>
<evidence type="ECO:0000256" key="7">
    <source>
        <dbReference type="SAM" id="Phobius"/>
    </source>
</evidence>
<protein>
    <submittedName>
        <fullName evidence="9">Acyltransferase</fullName>
    </submittedName>
</protein>
<evidence type="ECO:0000313" key="9">
    <source>
        <dbReference type="EMBL" id="MBA4495423.1"/>
    </source>
</evidence>
<gene>
    <name evidence="9" type="ORF">H1191_14035</name>
</gene>
<feature type="transmembrane region" description="Helical" evidence="7">
    <location>
        <begin position="125"/>
        <end position="145"/>
    </location>
</feature>
<accession>A0A7W2AA02</accession>
<dbReference type="RefSeq" id="WP_181752854.1">
    <property type="nucleotide sequence ID" value="NZ_JACEIQ010000015.1"/>
</dbReference>
<feature type="transmembrane region" description="Helical" evidence="7">
    <location>
        <begin position="280"/>
        <end position="299"/>
    </location>
</feature>
<evidence type="ECO:0000313" key="10">
    <source>
        <dbReference type="Proteomes" id="UP000535491"/>
    </source>
</evidence>
<keyword evidence="5 7" id="KW-1133">Transmembrane helix</keyword>
<feature type="transmembrane region" description="Helical" evidence="7">
    <location>
        <begin position="12"/>
        <end position="30"/>
    </location>
</feature>
<evidence type="ECO:0000256" key="3">
    <source>
        <dbReference type="ARBA" id="ARBA00022475"/>
    </source>
</evidence>
<feature type="transmembrane region" description="Helical" evidence="7">
    <location>
        <begin position="84"/>
        <end position="105"/>
    </location>
</feature>
<evidence type="ECO:0000256" key="5">
    <source>
        <dbReference type="ARBA" id="ARBA00022989"/>
    </source>
</evidence>
<name>A0A7W2AA02_9BACL</name>
<proteinExistence type="inferred from homology"/>
<feature type="transmembrane region" description="Helical" evidence="7">
    <location>
        <begin position="191"/>
        <end position="209"/>
    </location>
</feature>
<dbReference type="AlphaFoldDB" id="A0A7W2AA02"/>
<comment type="caution">
    <text evidence="9">The sequence shown here is derived from an EMBL/GenBank/DDBJ whole genome shotgun (WGS) entry which is preliminary data.</text>
</comment>
<comment type="similarity">
    <text evidence="2">Belongs to the acyltransferase 3 family.</text>
</comment>
<keyword evidence="9" id="KW-0012">Acyltransferase</keyword>
<feature type="transmembrane region" description="Helical" evidence="7">
    <location>
        <begin position="152"/>
        <end position="171"/>
    </location>
</feature>
<dbReference type="GO" id="GO:0005886">
    <property type="term" value="C:plasma membrane"/>
    <property type="evidence" value="ECO:0007669"/>
    <property type="project" value="UniProtKB-SubCell"/>
</dbReference>
<keyword evidence="10" id="KW-1185">Reference proteome</keyword>
<organism evidence="9 10">
    <name type="scientific">Paenactinomyces guangxiensis</name>
    <dbReference type="NCBI Taxonomy" id="1490290"/>
    <lineage>
        <taxon>Bacteria</taxon>
        <taxon>Bacillati</taxon>
        <taxon>Bacillota</taxon>
        <taxon>Bacilli</taxon>
        <taxon>Bacillales</taxon>
        <taxon>Thermoactinomycetaceae</taxon>
        <taxon>Paenactinomyces</taxon>
    </lineage>
</organism>
<dbReference type="Proteomes" id="UP000535491">
    <property type="component" value="Unassembled WGS sequence"/>
</dbReference>
<feature type="domain" description="Acyltransferase 3" evidence="8">
    <location>
        <begin position="7"/>
        <end position="329"/>
    </location>
</feature>
<keyword evidence="4 7" id="KW-0812">Transmembrane</keyword>
<keyword evidence="3" id="KW-1003">Cell membrane</keyword>
<dbReference type="InterPro" id="IPR002656">
    <property type="entry name" value="Acyl_transf_3_dom"/>
</dbReference>
<feature type="transmembrane region" description="Helical" evidence="7">
    <location>
        <begin position="249"/>
        <end position="268"/>
    </location>
</feature>
<comment type="subcellular location">
    <subcellularLocation>
        <location evidence="1">Cell membrane</location>
        <topology evidence="1">Multi-pass membrane protein</topology>
    </subcellularLocation>
</comment>
<dbReference type="GO" id="GO:0016413">
    <property type="term" value="F:O-acetyltransferase activity"/>
    <property type="evidence" value="ECO:0007669"/>
    <property type="project" value="TreeGrafter"/>
</dbReference>
<evidence type="ECO:0000256" key="1">
    <source>
        <dbReference type="ARBA" id="ARBA00004651"/>
    </source>
</evidence>